<evidence type="ECO:0000313" key="3">
    <source>
        <dbReference type="Proteomes" id="UP001220324"/>
    </source>
</evidence>
<proteinExistence type="predicted"/>
<feature type="repeat" description="ANK" evidence="1">
    <location>
        <begin position="279"/>
        <end position="311"/>
    </location>
</feature>
<dbReference type="PROSITE" id="PS50088">
    <property type="entry name" value="ANK_REPEAT"/>
    <property type="match status" value="1"/>
</dbReference>
<keyword evidence="1" id="KW-0040">ANK repeat</keyword>
<keyword evidence="3" id="KW-1185">Reference proteome</keyword>
<evidence type="ECO:0000313" key="2">
    <source>
        <dbReference type="EMBL" id="KAJ5546625.1"/>
    </source>
</evidence>
<reference evidence="2 3" key="1">
    <citation type="journal article" date="2023" name="IMA Fungus">
        <title>Comparative genomic study of the Penicillium genus elucidates a diverse pangenome and 15 lateral gene transfer events.</title>
        <authorList>
            <person name="Petersen C."/>
            <person name="Sorensen T."/>
            <person name="Nielsen M.R."/>
            <person name="Sondergaard T.E."/>
            <person name="Sorensen J.L."/>
            <person name="Fitzpatrick D.A."/>
            <person name="Frisvad J.C."/>
            <person name="Nielsen K.L."/>
        </authorList>
    </citation>
    <scope>NUCLEOTIDE SEQUENCE [LARGE SCALE GENOMIC DNA]</scope>
    <source>
        <strain evidence="2 3">IBT 35679</strain>
    </source>
</reference>
<accession>A0AAD6D084</accession>
<dbReference type="InterPro" id="IPR002110">
    <property type="entry name" value="Ankyrin_rpt"/>
</dbReference>
<organism evidence="2 3">
    <name type="scientific">Penicillium frequentans</name>
    <dbReference type="NCBI Taxonomy" id="3151616"/>
    <lineage>
        <taxon>Eukaryota</taxon>
        <taxon>Fungi</taxon>
        <taxon>Dikarya</taxon>
        <taxon>Ascomycota</taxon>
        <taxon>Pezizomycotina</taxon>
        <taxon>Eurotiomycetes</taxon>
        <taxon>Eurotiomycetidae</taxon>
        <taxon>Eurotiales</taxon>
        <taxon>Aspergillaceae</taxon>
        <taxon>Penicillium</taxon>
    </lineage>
</organism>
<sequence>MAEVIGVVSGALTFATVVVQLGKSIATLKDCWNQLNDAPEDIRRLVREIELLSLIVGDLEEDLSQDSVSIALTNSKYVLQCITLCKDAVKDLDSLCTDISRDTKTVKNLRWAYKSTKLVIQKGKIEKHVARLQNVIQLLMLSQQCYIRAVIHAQPKLILEKFERHRPSCSDSANSVVALTYEKRCNNHTAFGALQRKSRRFAKDPSYRWRFSLPYWMSSKVLEVTSMKAPNGWNWMLRAYSVIPFWSRAVGCVMCGNLQLLQDMFASGQASPFDQVEDTNYSLLHWVGRENRSEIIEFLLSQGVDPNSSNYIPINCRVSIKRPKPAARETPSLIPSLRVLFQHIDIQYETAQDAVEYALRAFHGTPEEFAFLQQHTCPSFYQLPKSERIKLALQVTSNWDSHNFQPELIQSIARLGTLGADGTNEDSSLECAQLKLLHHTVRAMGISQRTLQISGHDQDIQSACDSWSNLFHELLCLGMGIHSIHDEKTLFLAFIHGYFNMSTISPFQSGNAACNLAIQVWLHELKSAGIDLIRYGETEKRLWAEGTLWREIDGWNIAEQASDMQRVIGFSYGSSPEDWNMWLAEASDDFVGQFWEIIERPVEVMPGAWPDKERGNIVQAGITESFYLHSNFG</sequence>
<protein>
    <recommendedName>
        <fullName evidence="4">Fungal N-terminal domain-containing protein</fullName>
    </recommendedName>
</protein>
<dbReference type="EMBL" id="JAQIZZ010000003">
    <property type="protein sequence ID" value="KAJ5546625.1"/>
    <property type="molecule type" value="Genomic_DNA"/>
</dbReference>
<dbReference type="Proteomes" id="UP001220324">
    <property type="component" value="Unassembled WGS sequence"/>
</dbReference>
<evidence type="ECO:0008006" key="4">
    <source>
        <dbReference type="Google" id="ProtNLM"/>
    </source>
</evidence>
<evidence type="ECO:0000256" key="1">
    <source>
        <dbReference type="PROSITE-ProRule" id="PRU00023"/>
    </source>
</evidence>
<gene>
    <name evidence="2" type="ORF">N7494_004210</name>
</gene>
<dbReference type="AlphaFoldDB" id="A0AAD6D084"/>
<comment type="caution">
    <text evidence="2">The sequence shown here is derived from an EMBL/GenBank/DDBJ whole genome shotgun (WGS) entry which is preliminary data.</text>
</comment>
<name>A0AAD6D084_9EURO</name>